<keyword evidence="6" id="KW-0808">Transferase</keyword>
<evidence type="ECO:0000256" key="6">
    <source>
        <dbReference type="ARBA" id="ARBA00022679"/>
    </source>
</evidence>
<dbReference type="InterPro" id="IPR001453">
    <property type="entry name" value="MoaB/Mog_dom"/>
</dbReference>
<evidence type="ECO:0000313" key="13">
    <source>
        <dbReference type="Proteomes" id="UP000735302"/>
    </source>
</evidence>
<dbReference type="Gene3D" id="3.40.980.10">
    <property type="entry name" value="MoaB/Mog-like domain"/>
    <property type="match status" value="1"/>
</dbReference>
<dbReference type="SUPFAM" id="SSF53218">
    <property type="entry name" value="Molybdenum cofactor biosynthesis proteins"/>
    <property type="match status" value="1"/>
</dbReference>
<evidence type="ECO:0000259" key="11">
    <source>
        <dbReference type="SMART" id="SM00852"/>
    </source>
</evidence>
<evidence type="ECO:0000256" key="10">
    <source>
        <dbReference type="SAM" id="MobiDB-lite"/>
    </source>
</evidence>
<comment type="pathway">
    <text evidence="2">Cofactor biosynthesis; molybdopterin biosynthesis.</text>
</comment>
<feature type="region of interest" description="Disordered" evidence="10">
    <location>
        <begin position="1133"/>
        <end position="1154"/>
    </location>
</feature>
<feature type="compositionally biased region" description="Polar residues" evidence="10">
    <location>
        <begin position="1212"/>
        <end position="1229"/>
    </location>
</feature>
<dbReference type="GO" id="GO:0061599">
    <property type="term" value="F:molybdopterin molybdotransferase activity"/>
    <property type="evidence" value="ECO:0007669"/>
    <property type="project" value="UniProtKB-EC"/>
</dbReference>
<evidence type="ECO:0000256" key="8">
    <source>
        <dbReference type="ARBA" id="ARBA00022842"/>
    </source>
</evidence>
<accession>A0AAV3YJV6</accession>
<evidence type="ECO:0000256" key="1">
    <source>
        <dbReference type="ARBA" id="ARBA00001946"/>
    </source>
</evidence>
<evidence type="ECO:0000256" key="3">
    <source>
        <dbReference type="ARBA" id="ARBA00007589"/>
    </source>
</evidence>
<dbReference type="Proteomes" id="UP000735302">
    <property type="component" value="Unassembled WGS sequence"/>
</dbReference>
<dbReference type="Pfam" id="PF00994">
    <property type="entry name" value="MoCF_biosynth"/>
    <property type="match status" value="1"/>
</dbReference>
<reference evidence="12 13" key="1">
    <citation type="journal article" date="2021" name="Elife">
        <title>Chloroplast acquisition without the gene transfer in kleptoplastic sea slugs, Plakobranchus ocellatus.</title>
        <authorList>
            <person name="Maeda T."/>
            <person name="Takahashi S."/>
            <person name="Yoshida T."/>
            <person name="Shimamura S."/>
            <person name="Takaki Y."/>
            <person name="Nagai Y."/>
            <person name="Toyoda A."/>
            <person name="Suzuki Y."/>
            <person name="Arimoto A."/>
            <person name="Ishii H."/>
            <person name="Satoh N."/>
            <person name="Nishiyama T."/>
            <person name="Hasebe M."/>
            <person name="Maruyama T."/>
            <person name="Minagawa J."/>
            <person name="Obokata J."/>
            <person name="Shigenobu S."/>
        </authorList>
    </citation>
    <scope>NUCLEOTIDE SEQUENCE [LARGE SCALE GENOMIC DNA]</scope>
</reference>
<dbReference type="PANTHER" id="PTHR43764:SF1">
    <property type="entry name" value="MOLYBDOPTERIN MOLYBDOTRANSFERASE"/>
    <property type="match status" value="1"/>
</dbReference>
<dbReference type="EC" id="2.10.1.1" evidence="4"/>
<organism evidence="12 13">
    <name type="scientific">Plakobranchus ocellatus</name>
    <dbReference type="NCBI Taxonomy" id="259542"/>
    <lineage>
        <taxon>Eukaryota</taxon>
        <taxon>Metazoa</taxon>
        <taxon>Spiralia</taxon>
        <taxon>Lophotrochozoa</taxon>
        <taxon>Mollusca</taxon>
        <taxon>Gastropoda</taxon>
        <taxon>Heterobranchia</taxon>
        <taxon>Euthyneura</taxon>
        <taxon>Panpulmonata</taxon>
        <taxon>Sacoglossa</taxon>
        <taxon>Placobranchoidea</taxon>
        <taxon>Plakobranchidae</taxon>
        <taxon>Plakobranchus</taxon>
    </lineage>
</organism>
<dbReference type="SMART" id="SM00852">
    <property type="entry name" value="MoCF_biosynth"/>
    <property type="match status" value="1"/>
</dbReference>
<dbReference type="InterPro" id="IPR008284">
    <property type="entry name" value="MoCF_biosynth_CS"/>
</dbReference>
<dbReference type="GO" id="GO:0046872">
    <property type="term" value="F:metal ion binding"/>
    <property type="evidence" value="ECO:0007669"/>
    <property type="project" value="UniProtKB-KW"/>
</dbReference>
<evidence type="ECO:0000256" key="2">
    <source>
        <dbReference type="ARBA" id="ARBA00005046"/>
    </source>
</evidence>
<dbReference type="NCBIfam" id="TIGR00177">
    <property type="entry name" value="molyb_syn"/>
    <property type="match status" value="1"/>
</dbReference>
<dbReference type="InterPro" id="IPR036425">
    <property type="entry name" value="MoaB/Mog-like_dom_sf"/>
</dbReference>
<dbReference type="PANTHER" id="PTHR43764">
    <property type="entry name" value="MOLYBDENUM COFACTOR BIOSYNTHESIS"/>
    <property type="match status" value="1"/>
</dbReference>
<keyword evidence="5" id="KW-0500">Molybdenum</keyword>
<evidence type="ECO:0000313" key="12">
    <source>
        <dbReference type="EMBL" id="GFN82328.1"/>
    </source>
</evidence>
<evidence type="ECO:0000256" key="9">
    <source>
        <dbReference type="ARBA" id="ARBA00023150"/>
    </source>
</evidence>
<dbReference type="PROSITE" id="PS01078">
    <property type="entry name" value="MOCF_BIOSYNTHESIS_1"/>
    <property type="match status" value="1"/>
</dbReference>
<gene>
    <name evidence="12" type="ORF">PoB_000883400</name>
</gene>
<dbReference type="GO" id="GO:0006777">
    <property type="term" value="P:Mo-molybdopterin cofactor biosynthetic process"/>
    <property type="evidence" value="ECO:0007669"/>
    <property type="project" value="UniProtKB-KW"/>
</dbReference>
<keyword evidence="9" id="KW-0501">Molybdenum cofactor biosynthesis</keyword>
<evidence type="ECO:0000256" key="5">
    <source>
        <dbReference type="ARBA" id="ARBA00022505"/>
    </source>
</evidence>
<feature type="domain" description="MoaB/Mog" evidence="11">
    <location>
        <begin position="67"/>
        <end position="215"/>
    </location>
</feature>
<keyword evidence="13" id="KW-1185">Reference proteome</keyword>
<dbReference type="CDD" id="cd00886">
    <property type="entry name" value="MogA_MoaB"/>
    <property type="match status" value="1"/>
</dbReference>
<comment type="caution">
    <text evidence="12">The sequence shown here is derived from an EMBL/GenBank/DDBJ whole genome shotgun (WGS) entry which is preliminary data.</text>
</comment>
<feature type="region of interest" description="Disordered" evidence="10">
    <location>
        <begin position="1211"/>
        <end position="1235"/>
    </location>
</feature>
<dbReference type="EMBL" id="BLXT01000977">
    <property type="protein sequence ID" value="GFN82328.1"/>
    <property type="molecule type" value="Genomic_DNA"/>
</dbReference>
<feature type="compositionally biased region" description="Polar residues" evidence="10">
    <location>
        <begin position="1138"/>
        <end position="1152"/>
    </location>
</feature>
<comment type="cofactor">
    <cofactor evidence="1">
        <name>Mg(2+)</name>
        <dbReference type="ChEBI" id="CHEBI:18420"/>
    </cofactor>
</comment>
<sequence>MISTNTEVRWRISTNTEMRQWLSTINDVKSRISTNAEVRFSSRFIRLSSQQTLKIMADHAGSDIRVGILTASDSCFAGTARDKSGENLKQMVEGGAGGFKGTVVAKDILPDEIDQIKAKLVLWSDYLKVDLILTTGGTGFADKDVTPEATKAVILKEAPGMSFAILKGSLEITPLAMLSRLVCGIRNKTLIINLPGSTKGAAECFLIASPGIPHAVDLLRDYKKDVEKTHTALQAEGVKHSHHSGHHHSHNQLDLSEKDVLLPITRRRHCNVDIPSSQIRGTAFICPELRTSDIREHNSVGMNSNSPNYFHDCKQMYRSENCRVLTMNSRLMSKQCPSPPACHNQVKDLLRPETLEKQPEPDGSSMLPSNIPSCMKKAKSHLYHRPLVSLCLNAAKPAVQPLCPCSKRQHLKLNHKIISQMKSKPNVLSMSKFNEFKNQCLRADCSQQLQEILPPFKLLSPSQEVHILNKNDEQNSGTMPLQVDDDAEPSLTVAAYDSANISIDAMAKLSSVSISSSHLVNKSACAQAKTHIAIDSASSMPQNYYMAPTVSHNESSENVMKHCIKGQSASQAEIVQSPYLNQNVSSCTDDDICLTTVQPLLSTDTFKPQTDLRSGKIKPAKIYNRKEMDELAYPSVGASLKVFLESHPMIQGVQLHKGKREVKKKLVRLCRPDEGQRFLKMTSSLPLSSHLHPFIKSKTVTHNYVALAAESSNDLESKQANVASMAESPASISESETKTLQVTPNLSRIPPLQWQRGKNLLERNYLEDTFTLTEEGERLIKEVKAGKVRDQYVVNWYMWCPGRSNCQRMCGGFGHCITGCPGMRHKQDRHHCRLMVNLKLFLSDLLHWRVHILGSHIPPGSTVEWIPPAVGSSNPPSDVSRGHAKRRPEKAKSVAVSSVSVVKNDFDKTKHTLETNAMTVDQSSKAAAFKRYISMSQAKTVNEPVIVPLETNNRLYLNGEVLSLQKPEEHIEHQINQLSGHGLMDGIPGPNDKIPTGNKDKAEENEAMAFLCPKMSCIMRPSSIAGSGDKDSNDFECTMNLDSSQCLPRNILFTEQKSDCALNLIDAFSAKTPLAGDPVRQNNSSENNPQFIFGQSVQENREMDHPVQISSSHGIPSKKRISQMLSKLKKHRMKRGSLQKSSSHALKSNLKVSASKGPAETINIDLNRLDTNHVNVMLDSPNGQNKNFERSEILDTCQTSRVSLMDVDDFKSQNSSEPVSHDVNTTSLQVKPPSDPTAHVTYTTLVSSPVMSTMPVTVNGSQVESNSILLHPLEVNSKQLPNDSSHQQTFLEQSSAQPRVVHYRQDESLSGESLISSLPIWQSDGFDNQWAKSLKGSHSDHSGASGYCDQAVQNIHMPQSFLFPTAIQQGSVLSECTQTNTTDCSGETTLYATSYYHTNQPVSTCPGDLSAVEMSPYAAFYTLSKAGDRQFDIPLMHTNASSSLTLGPLYGEQEQQQSSQALPTYEEAAKLLAAHLDFSN</sequence>
<keyword evidence="7" id="KW-0479">Metal-binding</keyword>
<keyword evidence="8" id="KW-0460">Magnesium</keyword>
<evidence type="ECO:0000256" key="7">
    <source>
        <dbReference type="ARBA" id="ARBA00022723"/>
    </source>
</evidence>
<proteinExistence type="inferred from homology"/>
<protein>
    <recommendedName>
        <fullName evidence="4">molybdopterin molybdotransferase</fullName>
        <ecNumber evidence="4">2.10.1.1</ecNumber>
    </recommendedName>
</protein>
<evidence type="ECO:0000256" key="4">
    <source>
        <dbReference type="ARBA" id="ARBA00013269"/>
    </source>
</evidence>
<dbReference type="FunFam" id="3.40.980.10:FF:000002">
    <property type="entry name" value="Molybdopterin molybdenumtransferase"/>
    <property type="match status" value="1"/>
</dbReference>
<comment type="similarity">
    <text evidence="3">In the N-terminal section; belongs to the MoaB/Mog family.</text>
</comment>
<name>A0AAV3YJV6_9GAST</name>
<dbReference type="InterPro" id="IPR051920">
    <property type="entry name" value="MPT_Adenylyltrnsfr/MoaC-Rel"/>
</dbReference>
<feature type="region of interest" description="Disordered" evidence="10">
    <location>
        <begin position="871"/>
        <end position="890"/>
    </location>
</feature>